<proteinExistence type="predicted"/>
<keyword evidence="2" id="KW-1185">Reference proteome</keyword>
<accession>C6M462</accession>
<comment type="caution">
    <text evidence="1">The sequence shown here is derived from an EMBL/GenBank/DDBJ whole genome shotgun (WGS) entry which is preliminary data.</text>
</comment>
<sequence length="46" mass="5472">MRLWRISISKASAVFFQTTSIFQLNRMRLQVGNLNPLYFSDCKQYV</sequence>
<dbReference type="AlphaFoldDB" id="C6M462"/>
<protein>
    <submittedName>
        <fullName evidence="1">Uncharacterized protein</fullName>
    </submittedName>
</protein>
<gene>
    <name evidence="1" type="ORF">NEISICOT_01306</name>
</gene>
<evidence type="ECO:0000313" key="1">
    <source>
        <dbReference type="EMBL" id="EET44976.1"/>
    </source>
</evidence>
<evidence type="ECO:0000313" key="2">
    <source>
        <dbReference type="Proteomes" id="UP000005365"/>
    </source>
</evidence>
<reference evidence="1" key="1">
    <citation type="submission" date="2009-07" db="EMBL/GenBank/DDBJ databases">
        <authorList>
            <person name="Weinstock G."/>
            <person name="Sodergren E."/>
            <person name="Clifton S."/>
            <person name="Fulton L."/>
            <person name="Fulton B."/>
            <person name="Courtney L."/>
            <person name="Fronick C."/>
            <person name="Harrison M."/>
            <person name="Strong C."/>
            <person name="Farmer C."/>
            <person name="Delahaunty K."/>
            <person name="Markovic C."/>
            <person name="Hall O."/>
            <person name="Minx P."/>
            <person name="Tomlinson C."/>
            <person name="Mitreva M."/>
            <person name="Nelson J."/>
            <person name="Hou S."/>
            <person name="Wollam A."/>
            <person name="Pepin K.H."/>
            <person name="Johnson M."/>
            <person name="Bhonagiri V."/>
            <person name="Nash W.E."/>
            <person name="Warren W."/>
            <person name="Chinwalla A."/>
            <person name="Mardis E.R."/>
            <person name="Wilson R.K."/>
        </authorList>
    </citation>
    <scope>NUCLEOTIDE SEQUENCE [LARGE SCALE GENOMIC DNA]</scope>
    <source>
        <strain evidence="1">ATCC 29256</strain>
    </source>
</reference>
<organism evidence="1 2">
    <name type="scientific">Neisseria sicca ATCC 29256</name>
    <dbReference type="NCBI Taxonomy" id="547045"/>
    <lineage>
        <taxon>Bacteria</taxon>
        <taxon>Pseudomonadati</taxon>
        <taxon>Pseudomonadota</taxon>
        <taxon>Betaproteobacteria</taxon>
        <taxon>Neisseriales</taxon>
        <taxon>Neisseriaceae</taxon>
        <taxon>Neisseria</taxon>
    </lineage>
</organism>
<dbReference type="Proteomes" id="UP000005365">
    <property type="component" value="Unassembled WGS sequence"/>
</dbReference>
<dbReference type="EMBL" id="ACKO02000006">
    <property type="protein sequence ID" value="EET44976.1"/>
    <property type="molecule type" value="Genomic_DNA"/>
</dbReference>
<name>C6M462_NEISI</name>